<gene>
    <name evidence="1" type="ORF">AK812_SmicGene18815</name>
</gene>
<comment type="caution">
    <text evidence="1">The sequence shown here is derived from an EMBL/GenBank/DDBJ whole genome shotgun (WGS) entry which is preliminary data.</text>
</comment>
<keyword evidence="2" id="KW-1185">Reference proteome</keyword>
<accession>A0A1Q9DU71</accession>
<proteinExistence type="predicted"/>
<reference evidence="1 2" key="1">
    <citation type="submission" date="2016-02" db="EMBL/GenBank/DDBJ databases">
        <title>Genome analysis of coral dinoflagellate symbionts highlights evolutionary adaptations to a symbiotic lifestyle.</title>
        <authorList>
            <person name="Aranda M."/>
            <person name="Li Y."/>
            <person name="Liew Y.J."/>
            <person name="Baumgarten S."/>
            <person name="Simakov O."/>
            <person name="Wilson M."/>
            <person name="Piel J."/>
            <person name="Ashoor H."/>
            <person name="Bougouffa S."/>
            <person name="Bajic V.B."/>
            <person name="Ryu T."/>
            <person name="Ravasi T."/>
            <person name="Bayer T."/>
            <person name="Micklem G."/>
            <person name="Kim H."/>
            <person name="Bhak J."/>
            <person name="Lajeunesse T.C."/>
            <person name="Voolstra C.R."/>
        </authorList>
    </citation>
    <scope>NUCLEOTIDE SEQUENCE [LARGE SCALE GENOMIC DNA]</scope>
    <source>
        <strain evidence="1 2">CCMP2467</strain>
    </source>
</reference>
<dbReference type="Proteomes" id="UP000186817">
    <property type="component" value="Unassembled WGS sequence"/>
</dbReference>
<name>A0A1Q9DU71_SYMMI</name>
<evidence type="ECO:0000313" key="2">
    <source>
        <dbReference type="Proteomes" id="UP000186817"/>
    </source>
</evidence>
<dbReference type="AlphaFoldDB" id="A0A1Q9DU71"/>
<sequence>MISFNQFIHLPGTPLTVAMVKRAVDPSGFVRPQHVHRQEVIDPHPSSFVTLLAMEADVSWLVSRADVMRVIVSTTSSMGKFLEFLLRKSSFIDGFLGDYRSCPYTLKGIDQDIIIILLHALVYP</sequence>
<dbReference type="EMBL" id="LSRX01000388">
    <property type="protein sequence ID" value="OLP98716.1"/>
    <property type="molecule type" value="Genomic_DNA"/>
</dbReference>
<organism evidence="1 2">
    <name type="scientific">Symbiodinium microadriaticum</name>
    <name type="common">Dinoflagellate</name>
    <name type="synonym">Zooxanthella microadriatica</name>
    <dbReference type="NCBI Taxonomy" id="2951"/>
    <lineage>
        <taxon>Eukaryota</taxon>
        <taxon>Sar</taxon>
        <taxon>Alveolata</taxon>
        <taxon>Dinophyceae</taxon>
        <taxon>Suessiales</taxon>
        <taxon>Symbiodiniaceae</taxon>
        <taxon>Symbiodinium</taxon>
    </lineage>
</organism>
<evidence type="ECO:0000313" key="1">
    <source>
        <dbReference type="EMBL" id="OLP98716.1"/>
    </source>
</evidence>
<protein>
    <submittedName>
        <fullName evidence="1">Uncharacterized protein</fullName>
    </submittedName>
</protein>